<feature type="compositionally biased region" description="Basic and acidic residues" evidence="5">
    <location>
        <begin position="535"/>
        <end position="568"/>
    </location>
</feature>
<evidence type="ECO:0000313" key="8">
    <source>
        <dbReference type="RefSeq" id="XP_019636736.1"/>
    </source>
</evidence>
<reference evidence="8" key="1">
    <citation type="submission" date="2025-08" db="UniProtKB">
        <authorList>
            <consortium name="RefSeq"/>
        </authorList>
    </citation>
    <scope>IDENTIFICATION</scope>
    <source>
        <tissue evidence="8">Gonad</tissue>
    </source>
</reference>
<evidence type="ECO:0000256" key="1">
    <source>
        <dbReference type="ARBA" id="ARBA00022723"/>
    </source>
</evidence>
<keyword evidence="3" id="KW-0862">Zinc</keyword>
<feature type="compositionally biased region" description="Basic and acidic residues" evidence="5">
    <location>
        <begin position="517"/>
        <end position="526"/>
    </location>
</feature>
<feature type="region of interest" description="Disordered" evidence="5">
    <location>
        <begin position="77"/>
        <end position="98"/>
    </location>
</feature>
<proteinExistence type="predicted"/>
<gene>
    <name evidence="8" type="primary">LOC109479245</name>
</gene>
<name>A0A6P5A4P7_BRABE</name>
<protein>
    <submittedName>
        <fullName evidence="8">Uncharacterized protein LOC109479245 isoform X1</fullName>
    </submittedName>
</protein>
<evidence type="ECO:0000256" key="3">
    <source>
        <dbReference type="ARBA" id="ARBA00022833"/>
    </source>
</evidence>
<keyword evidence="7" id="KW-1185">Reference proteome</keyword>
<evidence type="ECO:0000256" key="4">
    <source>
        <dbReference type="PROSITE-ProRule" id="PRU00134"/>
    </source>
</evidence>
<evidence type="ECO:0000313" key="7">
    <source>
        <dbReference type="Proteomes" id="UP000515135"/>
    </source>
</evidence>
<dbReference type="SUPFAM" id="SSF144232">
    <property type="entry name" value="HIT/MYND zinc finger-like"/>
    <property type="match status" value="1"/>
</dbReference>
<organism evidence="7 8">
    <name type="scientific">Branchiostoma belcheri</name>
    <name type="common">Amphioxus</name>
    <dbReference type="NCBI Taxonomy" id="7741"/>
    <lineage>
        <taxon>Eukaryota</taxon>
        <taxon>Metazoa</taxon>
        <taxon>Chordata</taxon>
        <taxon>Cephalochordata</taxon>
        <taxon>Leptocardii</taxon>
        <taxon>Amphioxiformes</taxon>
        <taxon>Branchiostomatidae</taxon>
        <taxon>Branchiostoma</taxon>
    </lineage>
</organism>
<sequence length="668" mass="76524">MAAKNGSFDFAKALAGISTKDDHAETATTDDNSDNDSWHQKTYFDLDDPMDCDEYESMFSRAEEFFDELDRKKKTPALINASDKENHNSTKTTEDEEKCPEWIVSNLPSHWSIHLSRIEEQQAPKKLTSEEKTKQQEEFKSLPSSVIVDLEKAVVGGRQKYMEMCIQDYSELYKPCEDCPIVTVEGMTQTLVESLVESLEHEDWEGLVMGAADDPYGDTWFWTNLHTVRALAVHFNVCTKNQAKNVVTGLDLPFTTANNFTKELLNVMLYWIMDPVFGPTLAEIIGEATLDDGSHIYEYLVEPLAEYICPQQRQLLKYKKVRDILVFYLCAELARSTGTDNNNIQVMKCLVKLDGHESWAIVEDVFISGRYYSRYGHYSYVDYLEGLNLGVSKDLNSLHKARFERKPDDPFVEKNWRSYETRRYRLEMKHKKNSDDPNYREMHQAKTEDAEKMFIRVYEFLQKRQEEGKSKKMGIHGELSSSVIEAVRKIKETTITDVKESKEQVLSMKKKSGPTKPTEKVPEKKSGSTKPTETLPEKKSASTKQTEKLPEKKSGSTKQTEKIPEKKSGSANQTEKLPERKSGSSKKSGSTKQTEKLPEKPVANGSSVCPEKLQVKRRKIRECGFCGKLSTPEQKFSKCGSCLHVYYCSRDCQKQHWKAGHKNQCRKK</sequence>
<evidence type="ECO:0000256" key="2">
    <source>
        <dbReference type="ARBA" id="ARBA00022771"/>
    </source>
</evidence>
<feature type="domain" description="MYND-type" evidence="6">
    <location>
        <begin position="623"/>
        <end position="665"/>
    </location>
</feature>
<accession>A0A6P5A4P7</accession>
<dbReference type="GO" id="GO:0008270">
    <property type="term" value="F:zinc ion binding"/>
    <property type="evidence" value="ECO:0007669"/>
    <property type="project" value="UniProtKB-KW"/>
</dbReference>
<keyword evidence="2 4" id="KW-0863">Zinc-finger</keyword>
<feature type="region of interest" description="Disordered" evidence="5">
    <location>
        <begin position="499"/>
        <end position="608"/>
    </location>
</feature>
<dbReference type="Gene3D" id="6.10.140.2220">
    <property type="match status" value="1"/>
</dbReference>
<keyword evidence="1" id="KW-0479">Metal-binding</keyword>
<evidence type="ECO:0000256" key="5">
    <source>
        <dbReference type="SAM" id="MobiDB-lite"/>
    </source>
</evidence>
<dbReference type="PROSITE" id="PS50865">
    <property type="entry name" value="ZF_MYND_2"/>
    <property type="match status" value="1"/>
</dbReference>
<dbReference type="PROSITE" id="PS01360">
    <property type="entry name" value="ZF_MYND_1"/>
    <property type="match status" value="1"/>
</dbReference>
<dbReference type="RefSeq" id="XP_019636736.1">
    <property type="nucleotide sequence ID" value="XM_019781177.1"/>
</dbReference>
<dbReference type="Proteomes" id="UP000515135">
    <property type="component" value="Unplaced"/>
</dbReference>
<evidence type="ECO:0000259" key="6">
    <source>
        <dbReference type="PROSITE" id="PS50865"/>
    </source>
</evidence>
<dbReference type="OrthoDB" id="3174329at2759"/>
<feature type="region of interest" description="Disordered" evidence="5">
    <location>
        <begin position="19"/>
        <end position="41"/>
    </location>
</feature>
<dbReference type="GeneID" id="109479245"/>
<dbReference type="InterPro" id="IPR002893">
    <property type="entry name" value="Znf_MYND"/>
</dbReference>
<dbReference type="Pfam" id="PF01753">
    <property type="entry name" value="zf-MYND"/>
    <property type="match status" value="1"/>
</dbReference>
<dbReference type="AlphaFoldDB" id="A0A6P5A4P7"/>
<dbReference type="KEGG" id="bbel:109479245"/>